<keyword evidence="2" id="KW-1185">Reference proteome</keyword>
<dbReference type="InterPro" id="IPR010281">
    <property type="entry name" value="DUF885"/>
</dbReference>
<protein>
    <submittedName>
        <fullName evidence="1">DUF885 family protein</fullName>
    </submittedName>
</protein>
<dbReference type="Pfam" id="PF05960">
    <property type="entry name" value="DUF885"/>
    <property type="match status" value="1"/>
</dbReference>
<proteinExistence type="predicted"/>
<accession>A0A7Y0GAM0</accession>
<dbReference type="InterPro" id="IPR019546">
    <property type="entry name" value="TAT_signal_bac_arc"/>
</dbReference>
<dbReference type="PANTHER" id="PTHR33361">
    <property type="entry name" value="GLR0591 PROTEIN"/>
    <property type="match status" value="1"/>
</dbReference>
<comment type="caution">
    <text evidence="1">The sequence shown here is derived from an EMBL/GenBank/DDBJ whole genome shotgun (WGS) entry which is preliminary data.</text>
</comment>
<reference evidence="1 2" key="1">
    <citation type="submission" date="2020-04" db="EMBL/GenBank/DDBJ databases">
        <title>Novosphingobium sp. TW-4 isolated from soil.</title>
        <authorList>
            <person name="Dahal R.H."/>
            <person name="Chaudhary D.K."/>
        </authorList>
    </citation>
    <scope>NUCLEOTIDE SEQUENCE [LARGE SCALE GENOMIC DNA]</scope>
    <source>
        <strain evidence="1 2">TW-4</strain>
    </source>
</reference>
<evidence type="ECO:0000313" key="1">
    <source>
        <dbReference type="EMBL" id="NML94238.1"/>
    </source>
</evidence>
<organism evidence="1 2">
    <name type="scientific">Novosphingobium olei</name>
    <dbReference type="NCBI Taxonomy" id="2728851"/>
    <lineage>
        <taxon>Bacteria</taxon>
        <taxon>Pseudomonadati</taxon>
        <taxon>Pseudomonadota</taxon>
        <taxon>Alphaproteobacteria</taxon>
        <taxon>Sphingomonadales</taxon>
        <taxon>Sphingomonadaceae</taxon>
        <taxon>Novosphingobium</taxon>
    </lineage>
</organism>
<dbReference type="RefSeq" id="WP_169493492.1">
    <property type="nucleotide sequence ID" value="NZ_JABBGM010000004.1"/>
</dbReference>
<dbReference type="EMBL" id="JABBGM010000004">
    <property type="protein sequence ID" value="NML94238.1"/>
    <property type="molecule type" value="Genomic_DNA"/>
</dbReference>
<dbReference type="Proteomes" id="UP000583556">
    <property type="component" value="Unassembled WGS sequence"/>
</dbReference>
<dbReference type="AlphaFoldDB" id="A0A7Y0GAM0"/>
<sequence>MERRDFLAFSGSAVAALGLSWPARLLAQGTADAALNALLDRIFYDELLISPEQATSMGLDTGPRRELRSRLSDSSEAGQDMAEAFNRKALQQIRSFDASGLSDAGKRIRDIAAYKYQQELVAKPLGVDSVQSPYPITQQDGAYFGIPDFLDSQHPIETTDDAEAYLSRLRFFRFTLDDQTEDQRRKAAKGILAPGWSLDLALGQMKKLRQPAPEQSGMVRSLVTRAAEKNIAGDWEARAAKIVANDIYPALDRQIALVERLRRTTRPGDGAWRIPRGDEIYRAALAQATTTTMTPEEIHKIGLEQVADITAQLDAILTKAGYTTGNVGERLTALNHASDQLYPNTDAGRAELIKDLNAGVAAMQGRLPRAFSDIPHEKLEIRRVPVEIQDGAPNGYYYSATLDGSRPAIYWINLKSTADWPRYSLPALTYHEGIPGHHLQGGYSRTEKSLPMMLKDFFLSAYGEGWALYAEQLSDELGGYSGIERAGYLQSFLFRAARLVVDTGLNHYKWSREKATDYLVATVGFPRARAQREIERYCASIGQACSYKIGHTAWVRARKKAETALGDKFSLPWFHEVLKEGVMPLSMLEARIEQRTAERLRNA</sequence>
<dbReference type="PANTHER" id="PTHR33361:SF2">
    <property type="entry name" value="DUF885 DOMAIN-CONTAINING PROTEIN"/>
    <property type="match status" value="1"/>
</dbReference>
<evidence type="ECO:0000313" key="2">
    <source>
        <dbReference type="Proteomes" id="UP000583556"/>
    </source>
</evidence>
<name>A0A7Y0GAM0_9SPHN</name>
<dbReference type="NCBIfam" id="TIGR01409">
    <property type="entry name" value="TAT_signal_seq"/>
    <property type="match status" value="1"/>
</dbReference>
<gene>
    <name evidence="1" type="ORF">HHL27_11235</name>
</gene>